<dbReference type="FunFam" id="2.30.30.100:FF:000033">
    <property type="entry name" value="Trailer hitch, isoform C"/>
    <property type="match status" value="1"/>
</dbReference>
<feature type="compositionally biased region" description="Gly residues" evidence="9">
    <location>
        <begin position="583"/>
        <end position="609"/>
    </location>
</feature>
<name>A0A0B2P9G4_GLYSO</name>
<dbReference type="SMART" id="SM01199">
    <property type="entry name" value="FDF"/>
    <property type="match status" value="1"/>
</dbReference>
<feature type="compositionally biased region" description="Low complexity" evidence="9">
    <location>
        <begin position="243"/>
        <end position="257"/>
    </location>
</feature>
<dbReference type="Pfam" id="PF12701">
    <property type="entry name" value="LSM14"/>
    <property type="match status" value="1"/>
</dbReference>
<dbReference type="GO" id="GO:0006397">
    <property type="term" value="P:mRNA processing"/>
    <property type="evidence" value="ECO:0007669"/>
    <property type="project" value="UniProtKB-KW"/>
</dbReference>
<evidence type="ECO:0000256" key="7">
    <source>
        <dbReference type="PROSITE-ProRule" id="PRU00846"/>
    </source>
</evidence>
<evidence type="ECO:0000259" key="10">
    <source>
        <dbReference type="PROSITE" id="PS51512"/>
    </source>
</evidence>
<dbReference type="SMART" id="SM01271">
    <property type="entry name" value="LSM14"/>
    <property type="match status" value="1"/>
</dbReference>
<evidence type="ECO:0000256" key="1">
    <source>
        <dbReference type="ARBA" id="ARBA00004201"/>
    </source>
</evidence>
<comment type="subcellular location">
    <subcellularLocation>
        <location evidence="1">Cytoplasm</location>
        <location evidence="1">P-body</location>
    </subcellularLocation>
</comment>
<dbReference type="PANTHER" id="PTHR13586">
    <property type="entry name" value="SCD6 PROTEIN-RELATED"/>
    <property type="match status" value="1"/>
</dbReference>
<organism evidence="14">
    <name type="scientific">Glycine soja</name>
    <name type="common">Wild soybean</name>
    <dbReference type="NCBI Taxonomy" id="3848"/>
    <lineage>
        <taxon>Eukaryota</taxon>
        <taxon>Viridiplantae</taxon>
        <taxon>Streptophyta</taxon>
        <taxon>Embryophyta</taxon>
        <taxon>Tracheophyta</taxon>
        <taxon>Spermatophyta</taxon>
        <taxon>Magnoliopsida</taxon>
        <taxon>eudicotyledons</taxon>
        <taxon>Gunneridae</taxon>
        <taxon>Pentapetalae</taxon>
        <taxon>rosids</taxon>
        <taxon>fabids</taxon>
        <taxon>Fabales</taxon>
        <taxon>Fabaceae</taxon>
        <taxon>Papilionoideae</taxon>
        <taxon>50 kb inversion clade</taxon>
        <taxon>NPAAA clade</taxon>
        <taxon>indigoferoid/millettioid clade</taxon>
        <taxon>Phaseoleae</taxon>
        <taxon>Glycine</taxon>
        <taxon>Glycine subgen. Soja</taxon>
    </lineage>
</organism>
<dbReference type="GO" id="GO:0034063">
    <property type="term" value="P:stress granule assembly"/>
    <property type="evidence" value="ECO:0007669"/>
    <property type="project" value="TreeGrafter"/>
</dbReference>
<evidence type="ECO:0000259" key="11">
    <source>
        <dbReference type="PROSITE" id="PS51513"/>
    </source>
</evidence>
<dbReference type="SUPFAM" id="SSF50182">
    <property type="entry name" value="Sm-like ribonucleoproteins"/>
    <property type="match status" value="1"/>
</dbReference>
<reference evidence="14" key="1">
    <citation type="submission" date="2014-07" db="EMBL/GenBank/DDBJ databases">
        <title>Identification of a novel salt tolerance gene in wild soybean by whole-genome sequencing.</title>
        <authorList>
            <person name="Lam H.-M."/>
            <person name="Qi X."/>
            <person name="Li M.-W."/>
            <person name="Liu X."/>
            <person name="Xie M."/>
            <person name="Ni M."/>
            <person name="Xu X."/>
        </authorList>
    </citation>
    <scope>NUCLEOTIDE SEQUENCE [LARGE SCALE GENOMIC DNA]</scope>
    <source>
        <tissue evidence="14">Root</tissue>
    </source>
</reference>
<dbReference type="InterPro" id="IPR010920">
    <property type="entry name" value="LSM_dom_sf"/>
</dbReference>
<dbReference type="PROSITE" id="PS51536">
    <property type="entry name" value="TFG"/>
    <property type="match status" value="1"/>
</dbReference>
<feature type="compositionally biased region" description="Acidic residues" evidence="9">
    <location>
        <begin position="512"/>
        <end position="527"/>
    </location>
</feature>
<dbReference type="Pfam" id="PF09532">
    <property type="entry name" value="FDF"/>
    <property type="match status" value="1"/>
</dbReference>
<dbReference type="GO" id="GO:0003729">
    <property type="term" value="F:mRNA binding"/>
    <property type="evidence" value="ECO:0007669"/>
    <property type="project" value="TreeGrafter"/>
</dbReference>
<dbReference type="CDD" id="cd01736">
    <property type="entry name" value="LSm14_N"/>
    <property type="match status" value="1"/>
</dbReference>
<dbReference type="GO" id="GO:0000932">
    <property type="term" value="C:P-body"/>
    <property type="evidence" value="ECO:0007669"/>
    <property type="project" value="UniProtKB-SubCell"/>
</dbReference>
<comment type="function">
    <text evidence="6">As a component of the decapping complex, involved in the degradation of mRNAs. Promotes P-body formation. Translational repressor.</text>
</comment>
<evidence type="ECO:0000256" key="2">
    <source>
        <dbReference type="ARBA" id="ARBA00010415"/>
    </source>
</evidence>
<feature type="short sequence motif" description="TFG box" evidence="8">
    <location>
        <begin position="556"/>
        <end position="576"/>
    </location>
</feature>
<feature type="region of interest" description="Disordered" evidence="9">
    <location>
        <begin position="497"/>
        <end position="527"/>
    </location>
</feature>
<feature type="domain" description="Sm" evidence="13">
    <location>
        <begin position="8"/>
        <end position="91"/>
    </location>
</feature>
<feature type="domain" description="DFDF" evidence="10">
    <location>
        <begin position="468"/>
        <end position="504"/>
    </location>
</feature>
<feature type="region of interest" description="Disordered" evidence="9">
    <location>
        <begin position="575"/>
        <end position="620"/>
    </location>
</feature>
<feature type="compositionally biased region" description="Pro residues" evidence="9">
    <location>
        <begin position="258"/>
        <end position="278"/>
    </location>
</feature>
<keyword evidence="5" id="KW-0507">mRNA processing</keyword>
<evidence type="ECO:0000256" key="5">
    <source>
        <dbReference type="ARBA" id="ARBA00022664"/>
    </source>
</evidence>
<evidence type="ECO:0000259" key="13">
    <source>
        <dbReference type="PROSITE" id="PS52002"/>
    </source>
</evidence>
<feature type="region of interest" description="Disordered" evidence="9">
    <location>
        <begin position="243"/>
        <end position="291"/>
    </location>
</feature>
<dbReference type="PROSITE" id="PS51513">
    <property type="entry name" value="FFD"/>
    <property type="match status" value="1"/>
</dbReference>
<accession>A0A0B2P9G4</accession>
<dbReference type="Proteomes" id="UP000053555">
    <property type="component" value="Unassembled WGS sequence"/>
</dbReference>
<keyword evidence="3" id="KW-0963">Cytoplasm</keyword>
<evidence type="ECO:0000256" key="4">
    <source>
        <dbReference type="ARBA" id="ARBA00022491"/>
    </source>
</evidence>
<evidence type="ECO:0000256" key="3">
    <source>
        <dbReference type="ARBA" id="ARBA00022490"/>
    </source>
</evidence>
<evidence type="ECO:0000256" key="6">
    <source>
        <dbReference type="ARBA" id="ARBA00059323"/>
    </source>
</evidence>
<feature type="domain" description="TFG box profile" evidence="12">
    <location>
        <begin position="556"/>
        <end position="576"/>
    </location>
</feature>
<dbReference type="InterPro" id="IPR025761">
    <property type="entry name" value="FFD_box"/>
</dbReference>
<protein>
    <submittedName>
        <fullName evidence="14">Protein LSM14 like A-B</fullName>
    </submittedName>
</protein>
<dbReference type="Gene3D" id="2.30.30.100">
    <property type="match status" value="1"/>
</dbReference>
<evidence type="ECO:0000256" key="8">
    <source>
        <dbReference type="PROSITE-ProRule" id="PRU00869"/>
    </source>
</evidence>
<evidence type="ECO:0000259" key="12">
    <source>
        <dbReference type="PROSITE" id="PS51536"/>
    </source>
</evidence>
<dbReference type="PANTHER" id="PTHR13586:SF0">
    <property type="entry name" value="TRAILER HITCH, ISOFORM H"/>
    <property type="match status" value="1"/>
</dbReference>
<gene>
    <name evidence="14" type="ORF">glysoja_033584</name>
</gene>
<dbReference type="PROSITE" id="PS51512">
    <property type="entry name" value="DFDF"/>
    <property type="match status" value="1"/>
</dbReference>
<dbReference type="PROSITE" id="PS52002">
    <property type="entry name" value="SM"/>
    <property type="match status" value="1"/>
</dbReference>
<dbReference type="InterPro" id="IPR025762">
    <property type="entry name" value="DFDF"/>
</dbReference>
<feature type="compositionally biased region" description="Low complexity" evidence="9">
    <location>
        <begin position="279"/>
        <end position="291"/>
    </location>
</feature>
<evidence type="ECO:0000313" key="14">
    <source>
        <dbReference type="EMBL" id="KHN05846.1"/>
    </source>
</evidence>
<feature type="domain" description="FFD box profile" evidence="11">
    <location>
        <begin position="534"/>
        <end position="549"/>
    </location>
</feature>
<keyword evidence="4" id="KW-0678">Repressor</keyword>
<dbReference type="InterPro" id="IPR019050">
    <property type="entry name" value="FDF_dom"/>
</dbReference>
<feature type="short sequence motif" description="FFD box" evidence="7">
    <location>
        <begin position="534"/>
        <end position="549"/>
    </location>
</feature>
<dbReference type="EMBL" id="KN667952">
    <property type="protein sequence ID" value="KHN05846.1"/>
    <property type="molecule type" value="Genomic_DNA"/>
</dbReference>
<evidence type="ECO:0000256" key="9">
    <source>
        <dbReference type="SAM" id="MobiDB-lite"/>
    </source>
</evidence>
<dbReference type="InterPro" id="IPR025768">
    <property type="entry name" value="TFG_box"/>
</dbReference>
<dbReference type="GO" id="GO:0033962">
    <property type="term" value="P:P-body assembly"/>
    <property type="evidence" value="ECO:0007669"/>
    <property type="project" value="TreeGrafter"/>
</dbReference>
<proteinExistence type="inferred from homology"/>
<comment type="similarity">
    <text evidence="2">Belongs to the LSM14 family.</text>
</comment>
<dbReference type="InterPro" id="IPR025609">
    <property type="entry name" value="Lsm14-like_N"/>
</dbReference>
<dbReference type="InterPro" id="IPR047575">
    <property type="entry name" value="Sm"/>
</dbReference>
<feature type="region of interest" description="Disordered" evidence="9">
    <location>
        <begin position="415"/>
        <end position="440"/>
    </location>
</feature>
<dbReference type="AlphaFoldDB" id="A0A0B2P9G4"/>
<sequence length="620" mass="65400">MASESASRSSSAADSYIGSLISLTSKSEIRYEGILYNINTEESSIGLRNVRSFGTEGRKKDGPQIPPGDKVYEYILFRGTDIKDLQVKSSPPVQPTPQVNNDPAIIQSHYPYPVTTSTSLPSAVSGSLTDPSSHTTQLGLPGSNFLGPLPLYQPGGNIGSWGASPPAPNANGGRLAMPPMYWQGYYGAPNGLPQLQQQSLLQPPPGLSMPSSMQHPMQYPNFTPPLPTVSSNLPELPSSLLPVSAGTPSIPSASLPPSNLPPAPSALPPAPSALPPAPSALSPASSALSPVPSATLASENLPVSVTNKAPNVSTSAAMLAANLPSLTISGPDINAIVPPISSKPHAISGSSLPYQTVSQFSPAVVGSSTSIHTETSAPSLLTPGQLLQPGPSIVCSAQPSQAPHKDVEVVQVSSTSSPEPSVPFSAETQPPILPLPVTSRPSYRPGVAPIQIHHGYNYRGRGRGRGTGGLHPVTKFTEDFDFTAMNEKFKKDEVWGHLGKSKSHSKEKDGEENAFDEDYQDEDNDDVSNIEVKPIYNKDDFFDSLSSNVHGNTSQNGRTRYSEQIKIDTETFGDFVRHRGGRGGRGPGRGGRTRGGYYGRGGGYGYNGRGRGRGMPSRTL</sequence>